<dbReference type="Proteomes" id="UP000637299">
    <property type="component" value="Unassembled WGS sequence"/>
</dbReference>
<evidence type="ECO:0000256" key="3">
    <source>
        <dbReference type="ARBA" id="ARBA00022989"/>
    </source>
</evidence>
<dbReference type="InterPro" id="IPR051689">
    <property type="entry name" value="Sterol_desaturase/TMEM195"/>
</dbReference>
<evidence type="ECO:0000256" key="4">
    <source>
        <dbReference type="ARBA" id="ARBA00023002"/>
    </source>
</evidence>
<dbReference type="InterPro" id="IPR006694">
    <property type="entry name" value="Fatty_acid_hydroxylase"/>
</dbReference>
<feature type="transmembrane region" description="Helical" evidence="7">
    <location>
        <begin position="153"/>
        <end position="171"/>
    </location>
</feature>
<evidence type="ECO:0000259" key="8">
    <source>
        <dbReference type="Pfam" id="PF04116"/>
    </source>
</evidence>
<name>A0ABR8ZCM6_9FLAO</name>
<dbReference type="RefSeq" id="WP_191736638.1">
    <property type="nucleotide sequence ID" value="NZ_JACYFS010000002.1"/>
</dbReference>
<keyword evidence="4" id="KW-0560">Oxidoreductase</keyword>
<feature type="transmembrane region" description="Helical" evidence="7">
    <location>
        <begin position="95"/>
        <end position="113"/>
    </location>
</feature>
<keyword evidence="6 7" id="KW-0472">Membrane</keyword>
<dbReference type="Pfam" id="PF04116">
    <property type="entry name" value="FA_hydroxylase"/>
    <property type="match status" value="1"/>
</dbReference>
<keyword evidence="10" id="KW-1185">Reference proteome</keyword>
<gene>
    <name evidence="9" type="ORF">IC610_09470</name>
</gene>
<keyword evidence="5" id="KW-0443">Lipid metabolism</keyword>
<dbReference type="PANTHER" id="PTHR21624:SF1">
    <property type="entry name" value="ALKYLGLYCEROL MONOOXYGENASE"/>
    <property type="match status" value="1"/>
</dbReference>
<evidence type="ECO:0000256" key="6">
    <source>
        <dbReference type="ARBA" id="ARBA00023136"/>
    </source>
</evidence>
<comment type="subcellular location">
    <subcellularLocation>
        <location evidence="1">Endomembrane system</location>
        <topology evidence="1">Multi-pass membrane protein</topology>
    </subcellularLocation>
</comment>
<organism evidence="9 10">
    <name type="scientific">Chryseobacterium caseinilyticum</name>
    <dbReference type="NCBI Taxonomy" id="2771428"/>
    <lineage>
        <taxon>Bacteria</taxon>
        <taxon>Pseudomonadati</taxon>
        <taxon>Bacteroidota</taxon>
        <taxon>Flavobacteriia</taxon>
        <taxon>Flavobacteriales</taxon>
        <taxon>Weeksellaceae</taxon>
        <taxon>Chryseobacterium group</taxon>
        <taxon>Chryseobacterium</taxon>
    </lineage>
</organism>
<comment type="caution">
    <text evidence="9">The sequence shown here is derived from an EMBL/GenBank/DDBJ whole genome shotgun (WGS) entry which is preliminary data.</text>
</comment>
<evidence type="ECO:0000256" key="7">
    <source>
        <dbReference type="SAM" id="Phobius"/>
    </source>
</evidence>
<keyword evidence="2 7" id="KW-0812">Transmembrane</keyword>
<keyword evidence="3 7" id="KW-1133">Transmembrane helix</keyword>
<reference evidence="9 10" key="1">
    <citation type="submission" date="2020-09" db="EMBL/GenBank/DDBJ databases">
        <title>Genome seq and assembly of Chryseobacterium sp.</title>
        <authorList>
            <person name="Chhetri G."/>
        </authorList>
    </citation>
    <scope>NUCLEOTIDE SEQUENCE [LARGE SCALE GENOMIC DNA]</scope>
    <source>
        <strain evidence="9 10">GCR10</strain>
    </source>
</reference>
<dbReference type="EMBL" id="JACYFS010000002">
    <property type="protein sequence ID" value="MBD8082645.1"/>
    <property type="molecule type" value="Genomic_DNA"/>
</dbReference>
<proteinExistence type="predicted"/>
<evidence type="ECO:0000256" key="5">
    <source>
        <dbReference type="ARBA" id="ARBA00023098"/>
    </source>
</evidence>
<dbReference type="PANTHER" id="PTHR21624">
    <property type="entry name" value="STEROL DESATURASE-RELATED PROTEIN"/>
    <property type="match status" value="1"/>
</dbReference>
<sequence length="308" mass="36621">METITYSKPVTIDEITALSRDHPNLLIFAVPVMIILTVLEYKISQNHHDGNYDRKESVSSFFVGLGSVGINLIFKSIFFLPIIFIYNSVPWRLSFNWWTLIPCYIIYDLASYFSHLVSHKCRFWWATHVVHHSSDTYNFSVSFRLSWMQSLKLIFFFPVMLFGFHPLIFLLTNQIATLFQFWVHTEYIKKLPAFIEFIFATPSNHRVHHGSQPEYIDKNFGATFIIWDRIFGTYASETIKPKYGIGYKLKKKYNIFYINFHEYSEMFHDVRNAEGIRRKIYFLFGNPSKIYKEKLLAKRIKNNKYNTK</sequence>
<evidence type="ECO:0000256" key="1">
    <source>
        <dbReference type="ARBA" id="ARBA00004127"/>
    </source>
</evidence>
<evidence type="ECO:0000256" key="2">
    <source>
        <dbReference type="ARBA" id="ARBA00022692"/>
    </source>
</evidence>
<feature type="transmembrane region" description="Helical" evidence="7">
    <location>
        <begin position="61"/>
        <end position="89"/>
    </location>
</feature>
<feature type="domain" description="Fatty acid hydroxylase" evidence="8">
    <location>
        <begin position="103"/>
        <end position="233"/>
    </location>
</feature>
<accession>A0ABR8ZCM6</accession>
<feature type="transmembrane region" description="Helical" evidence="7">
    <location>
        <begin position="25"/>
        <end position="41"/>
    </location>
</feature>
<protein>
    <submittedName>
        <fullName evidence="9">Sterol desaturase family protein</fullName>
    </submittedName>
</protein>
<evidence type="ECO:0000313" key="9">
    <source>
        <dbReference type="EMBL" id="MBD8082645.1"/>
    </source>
</evidence>
<evidence type="ECO:0000313" key="10">
    <source>
        <dbReference type="Proteomes" id="UP000637299"/>
    </source>
</evidence>